<dbReference type="GO" id="GO:0016787">
    <property type="term" value="F:hydrolase activity"/>
    <property type="evidence" value="ECO:0007669"/>
    <property type="project" value="UniProtKB-KW"/>
</dbReference>
<dbReference type="AlphaFoldDB" id="A0A3N2DJI1"/>
<dbReference type="InterPro" id="IPR001110">
    <property type="entry name" value="UPF0012_CS"/>
</dbReference>
<accession>A0A3N2DJI1</accession>
<dbReference type="PANTHER" id="PTHR23088:SF27">
    <property type="entry name" value="DEAMINATED GLUTATHIONE AMIDASE"/>
    <property type="match status" value="1"/>
</dbReference>
<dbReference type="OrthoDB" id="9803803at2"/>
<dbReference type="InterPro" id="IPR036526">
    <property type="entry name" value="C-N_Hydrolase_sf"/>
</dbReference>
<dbReference type="InterPro" id="IPR003010">
    <property type="entry name" value="C-N_Hydrolase"/>
</dbReference>
<dbReference type="Gene3D" id="3.60.110.10">
    <property type="entry name" value="Carbon-nitrogen hydrolase"/>
    <property type="match status" value="1"/>
</dbReference>
<evidence type="ECO:0000313" key="3">
    <source>
        <dbReference type="EMBL" id="ROR99946.1"/>
    </source>
</evidence>
<gene>
    <name evidence="3" type="ORF">EDC56_2581</name>
</gene>
<comment type="similarity">
    <text evidence="1">Belongs to the carbon-nitrogen hydrolase superfamily. NIT1/NIT2 family.</text>
</comment>
<dbReference type="PANTHER" id="PTHR23088">
    <property type="entry name" value="NITRILASE-RELATED"/>
    <property type="match status" value="1"/>
</dbReference>
<dbReference type="SUPFAM" id="SSF56317">
    <property type="entry name" value="Carbon-nitrogen hydrolase"/>
    <property type="match status" value="1"/>
</dbReference>
<dbReference type="EMBL" id="RKHR01000005">
    <property type="protein sequence ID" value="ROR99946.1"/>
    <property type="molecule type" value="Genomic_DNA"/>
</dbReference>
<reference evidence="3 4" key="1">
    <citation type="submission" date="2018-11" db="EMBL/GenBank/DDBJ databases">
        <title>Genomic Encyclopedia of Type Strains, Phase IV (KMG-IV): sequencing the most valuable type-strain genomes for metagenomic binning, comparative biology and taxonomic classification.</title>
        <authorList>
            <person name="Goeker M."/>
        </authorList>
    </citation>
    <scope>NUCLEOTIDE SEQUENCE [LARGE SCALE GENOMIC DNA]</scope>
    <source>
        <strain evidence="3 4">DSM 100316</strain>
    </source>
</reference>
<dbReference type="RefSeq" id="WP_123712947.1">
    <property type="nucleotide sequence ID" value="NZ_RKHR01000005.1"/>
</dbReference>
<dbReference type="PROSITE" id="PS50263">
    <property type="entry name" value="CN_HYDROLASE"/>
    <property type="match status" value="1"/>
</dbReference>
<evidence type="ECO:0000313" key="4">
    <source>
        <dbReference type="Proteomes" id="UP000275394"/>
    </source>
</evidence>
<proteinExistence type="inferred from homology"/>
<protein>
    <submittedName>
        <fullName evidence="3">Putative amidohydrolase</fullName>
    </submittedName>
</protein>
<dbReference type="Proteomes" id="UP000275394">
    <property type="component" value="Unassembled WGS sequence"/>
</dbReference>
<evidence type="ECO:0000259" key="2">
    <source>
        <dbReference type="PROSITE" id="PS50263"/>
    </source>
</evidence>
<sequence length="280" mass="31030">MSQFAIAGLQLALKNQDNSFIVASEIEKAKQRFPWLNMVVVGELACFGPNPANALPVPNKTEAMFCELAKKHGIWIIPGSMFELDDGKVYNTMPVISPDGEVVCRYRKIYPFYPYEAGVETGSEFVVFDVPNIGRFGLSICYDMWFPETTRELVSLGAEVIIHPTMTNTLDRDLELSIARTNAAVNQCYFFDVNCAGDLGNGLSTVVSPEGRVLHTAGENSEVIAVEIDLSTVRRTRERGLMGLGQPLKSFRDNTIEYSVYSHQQGTFDELGPLDLPTSK</sequence>
<dbReference type="CDD" id="cd07197">
    <property type="entry name" value="nitrilase"/>
    <property type="match status" value="1"/>
</dbReference>
<keyword evidence="3" id="KW-0378">Hydrolase</keyword>
<comment type="caution">
    <text evidence="3">The sequence shown here is derived from an EMBL/GenBank/DDBJ whole genome shotgun (WGS) entry which is preliminary data.</text>
</comment>
<feature type="domain" description="CN hydrolase" evidence="2">
    <location>
        <begin position="1"/>
        <end position="230"/>
    </location>
</feature>
<organism evidence="3 4">
    <name type="scientific">Sinobacterium caligoides</name>
    <dbReference type="NCBI Taxonomy" id="933926"/>
    <lineage>
        <taxon>Bacteria</taxon>
        <taxon>Pseudomonadati</taxon>
        <taxon>Pseudomonadota</taxon>
        <taxon>Gammaproteobacteria</taxon>
        <taxon>Cellvibrionales</taxon>
        <taxon>Spongiibacteraceae</taxon>
        <taxon>Sinobacterium</taxon>
    </lineage>
</organism>
<name>A0A3N2DJI1_9GAMM</name>
<dbReference type="PROSITE" id="PS01227">
    <property type="entry name" value="UPF0012"/>
    <property type="match status" value="1"/>
</dbReference>
<dbReference type="Pfam" id="PF00795">
    <property type="entry name" value="CN_hydrolase"/>
    <property type="match status" value="1"/>
</dbReference>
<evidence type="ECO:0000256" key="1">
    <source>
        <dbReference type="ARBA" id="ARBA00010613"/>
    </source>
</evidence>
<keyword evidence="4" id="KW-1185">Reference proteome</keyword>